<dbReference type="HAMAP" id="MF_00712">
    <property type="entry name" value="GcvPA"/>
    <property type="match status" value="1"/>
</dbReference>
<comment type="function">
    <text evidence="2">The glycine cleavage system catalyzes the degradation of glycine. The P protein binds the alpha-amino group of glycine through its pyridoxal phosphate cofactor; CO(2) is released and the remaining methylamine moiety is then transferred to the lipoamide cofactor of the H protein.</text>
</comment>
<proteinExistence type="inferred from homology"/>
<dbReference type="EMBL" id="CP011125">
    <property type="protein sequence ID" value="AKF08009.1"/>
    <property type="molecule type" value="Genomic_DNA"/>
</dbReference>
<evidence type="ECO:0000256" key="2">
    <source>
        <dbReference type="HAMAP-Rule" id="MF_00712"/>
    </source>
</evidence>
<keyword evidence="1 2" id="KW-0560">Oxidoreductase</keyword>
<dbReference type="SUPFAM" id="SSF53383">
    <property type="entry name" value="PLP-dependent transferases"/>
    <property type="match status" value="1"/>
</dbReference>
<name>A0A0F6SG36_9BACT</name>
<dbReference type="InterPro" id="IPR015424">
    <property type="entry name" value="PyrdxlP-dep_Trfase"/>
</dbReference>
<organism evidence="4 5">
    <name type="scientific">Sandaracinus amylolyticus</name>
    <dbReference type="NCBI Taxonomy" id="927083"/>
    <lineage>
        <taxon>Bacteria</taxon>
        <taxon>Pseudomonadati</taxon>
        <taxon>Myxococcota</taxon>
        <taxon>Polyangia</taxon>
        <taxon>Polyangiales</taxon>
        <taxon>Sandaracinaceae</taxon>
        <taxon>Sandaracinus</taxon>
    </lineage>
</organism>
<evidence type="ECO:0000256" key="1">
    <source>
        <dbReference type="ARBA" id="ARBA00023002"/>
    </source>
</evidence>
<comment type="subunit">
    <text evidence="2">The glycine cleavage system is composed of four proteins: P, T, L and H. In this organism, the P 'protein' is a heterodimer of two subunits.</text>
</comment>
<dbReference type="NCBIfam" id="NF001696">
    <property type="entry name" value="PRK00451.1"/>
    <property type="match status" value="1"/>
</dbReference>
<dbReference type="InterPro" id="IPR015421">
    <property type="entry name" value="PyrdxlP-dep_Trfase_major"/>
</dbReference>
<evidence type="ECO:0000259" key="3">
    <source>
        <dbReference type="Pfam" id="PF02347"/>
    </source>
</evidence>
<dbReference type="Pfam" id="PF02347">
    <property type="entry name" value="GDC-P"/>
    <property type="match status" value="1"/>
</dbReference>
<sequence>MLATIGVQSIDDLFADIPKAHRLGRPLAVEPALDEPTLMAHLEALASKNEAARALSFLGAGIYDHHVPPAVDQLLLRSEFYTAYTPYQAEVSQGTLQSIFEFQTTVCELLGMEVSNASMYDAASAVAEAALMARRVTGKKHVILSGALHPEYVHTVQTYVRGFDSGEIEVRIAKVADDGRTDVASVVELLDGNVAAVIVGYPNFFGAVEDLATLREKTRAAGALLVTATAEPYALSVIKPPGAYGVDIAVGEGQPLACPPQLGGPGVGLFATKMEFIREMPGRICGETVDQAGERGFVLTLSTREQHIRRERATSNICTNHGLIALAMTIRCSMLGKKGFEQVGRACLAKAEYLKKKIAETGRFTIATTAPTFNEFVVRRNDGAAAPLLAALAAKHILAGVDLGKSFPGRERELLVAVTERHSKEDLDRFVAALSAV</sequence>
<keyword evidence="5" id="KW-1185">Reference proteome</keyword>
<dbReference type="STRING" id="927083.DB32_005158"/>
<dbReference type="EC" id="1.4.4.2" evidence="2"/>
<gene>
    <name evidence="2" type="primary">gcvPA</name>
    <name evidence="4" type="ORF">DB32_005158</name>
</gene>
<accession>A0A0F6SG36</accession>
<comment type="similarity">
    <text evidence="2">Belongs to the GcvP family. N-terminal subunit subfamily.</text>
</comment>
<dbReference type="PIRSF" id="PIRSF006815">
    <property type="entry name" value="GcvPA"/>
    <property type="match status" value="1"/>
</dbReference>
<dbReference type="GO" id="GO:0004375">
    <property type="term" value="F:glycine dehydrogenase (decarboxylating) activity"/>
    <property type="evidence" value="ECO:0007669"/>
    <property type="project" value="UniProtKB-EC"/>
</dbReference>
<dbReference type="Gene3D" id="3.90.1150.10">
    <property type="entry name" value="Aspartate Aminotransferase, domain 1"/>
    <property type="match status" value="1"/>
</dbReference>
<comment type="catalytic activity">
    <reaction evidence="2">
        <text>N(6)-[(R)-lipoyl]-L-lysyl-[glycine-cleavage complex H protein] + glycine + H(+) = N(6)-[(R)-S(8)-aminomethyldihydrolipoyl]-L-lysyl-[glycine-cleavage complex H protein] + CO2</text>
        <dbReference type="Rhea" id="RHEA:24304"/>
        <dbReference type="Rhea" id="RHEA-COMP:10494"/>
        <dbReference type="Rhea" id="RHEA-COMP:10495"/>
        <dbReference type="ChEBI" id="CHEBI:15378"/>
        <dbReference type="ChEBI" id="CHEBI:16526"/>
        <dbReference type="ChEBI" id="CHEBI:57305"/>
        <dbReference type="ChEBI" id="CHEBI:83099"/>
        <dbReference type="ChEBI" id="CHEBI:83143"/>
        <dbReference type="EC" id="1.4.4.2"/>
    </reaction>
</comment>
<dbReference type="PANTHER" id="PTHR42806">
    <property type="entry name" value="GLYCINE CLEAVAGE SYSTEM P-PROTEIN"/>
    <property type="match status" value="1"/>
</dbReference>
<protein>
    <recommendedName>
        <fullName evidence="2">Probable glycine dehydrogenase (decarboxylating) subunit 1</fullName>
        <ecNumber evidence="2">1.4.4.2</ecNumber>
    </recommendedName>
    <alternativeName>
        <fullName evidence="2">Glycine cleavage system P-protein subunit 1</fullName>
    </alternativeName>
    <alternativeName>
        <fullName evidence="2">Glycine decarboxylase subunit 1</fullName>
    </alternativeName>
    <alternativeName>
        <fullName evidence="2">Glycine dehydrogenase (aminomethyl-transferring) subunit 1</fullName>
    </alternativeName>
</protein>
<reference evidence="4 5" key="1">
    <citation type="submission" date="2015-03" db="EMBL/GenBank/DDBJ databases">
        <title>Genome assembly of Sandaracinus amylolyticus DSM 53668.</title>
        <authorList>
            <person name="Sharma G."/>
            <person name="Subramanian S."/>
        </authorList>
    </citation>
    <scope>NUCLEOTIDE SEQUENCE [LARGE SCALE GENOMIC DNA]</scope>
    <source>
        <strain evidence="4 5">DSM 53668</strain>
    </source>
</reference>
<dbReference type="GO" id="GO:0009116">
    <property type="term" value="P:nucleoside metabolic process"/>
    <property type="evidence" value="ECO:0007669"/>
    <property type="project" value="InterPro"/>
</dbReference>
<dbReference type="Gene3D" id="3.40.640.10">
    <property type="entry name" value="Type I PLP-dependent aspartate aminotransferase-like (Major domain)"/>
    <property type="match status" value="1"/>
</dbReference>
<dbReference type="InterPro" id="IPR049315">
    <property type="entry name" value="GDC-P_N"/>
</dbReference>
<dbReference type="InterPro" id="IPR015422">
    <property type="entry name" value="PyrdxlP-dep_Trfase_small"/>
</dbReference>
<dbReference type="GO" id="GO:0019464">
    <property type="term" value="P:glycine decarboxylation via glycine cleavage system"/>
    <property type="evidence" value="ECO:0007669"/>
    <property type="project" value="UniProtKB-UniRule"/>
</dbReference>
<dbReference type="InterPro" id="IPR023010">
    <property type="entry name" value="GcvPA"/>
</dbReference>
<dbReference type="PANTHER" id="PTHR42806:SF1">
    <property type="entry name" value="GLYCINE DEHYDROGENASE (DECARBOXYLATING)"/>
    <property type="match status" value="1"/>
</dbReference>
<evidence type="ECO:0000313" key="4">
    <source>
        <dbReference type="EMBL" id="AKF08009.1"/>
    </source>
</evidence>
<dbReference type="Proteomes" id="UP000034883">
    <property type="component" value="Chromosome"/>
</dbReference>
<dbReference type="KEGG" id="samy:DB32_005158"/>
<dbReference type="AlphaFoldDB" id="A0A0F6SG36"/>
<feature type="domain" description="Glycine cleavage system P-protein N-terminal" evidence="3">
    <location>
        <begin position="1"/>
        <end position="432"/>
    </location>
</feature>
<evidence type="ECO:0000313" key="5">
    <source>
        <dbReference type="Proteomes" id="UP000034883"/>
    </source>
</evidence>